<dbReference type="AlphaFoldDB" id="A0A1G1SV92"/>
<reference evidence="1 2" key="1">
    <citation type="submission" date="2016-08" db="EMBL/GenBank/DDBJ databases">
        <title>Hymenobacter coccineus sp. nov., Hymenobacter lapidarius sp. nov. and Hymenobacter glacialis sp. nov., isolated from Antarctic soil.</title>
        <authorList>
            <person name="Sedlacek I."/>
            <person name="Kralova S."/>
            <person name="Kyrova K."/>
            <person name="Maslanova I."/>
            <person name="Stankova E."/>
            <person name="Vrbovska V."/>
            <person name="Nemec M."/>
            <person name="Bartak M."/>
            <person name="Svec P."/>
            <person name="Busse H.-J."/>
            <person name="Pantucek R."/>
        </authorList>
    </citation>
    <scope>NUCLEOTIDE SEQUENCE [LARGE SCALE GENOMIC DNA]</scope>
    <source>
        <strain evidence="1 2">CCM 8649</strain>
    </source>
</reference>
<keyword evidence="2" id="KW-1185">Reference proteome</keyword>
<dbReference type="Proteomes" id="UP000177506">
    <property type="component" value="Unassembled WGS sequence"/>
</dbReference>
<evidence type="ECO:0000313" key="2">
    <source>
        <dbReference type="Proteomes" id="UP000177506"/>
    </source>
</evidence>
<evidence type="ECO:0000313" key="1">
    <source>
        <dbReference type="EMBL" id="OGX82543.1"/>
    </source>
</evidence>
<name>A0A1G1SV92_9BACT</name>
<dbReference type="EMBL" id="MDZA01000428">
    <property type="protein sequence ID" value="OGX82543.1"/>
    <property type="molecule type" value="Genomic_DNA"/>
</dbReference>
<sequence>MNHNIRKKVTWTCPPGLGRFAALDHWVRAAEDEGWSEAEVQQVLDEVVEADDDKAGHEVLAYYSAHA</sequence>
<comment type="caution">
    <text evidence="1">The sequence shown here is derived from an EMBL/GenBank/DDBJ whole genome shotgun (WGS) entry which is preliminary data.</text>
</comment>
<gene>
    <name evidence="1" type="ORF">BEN49_13535</name>
</gene>
<accession>A0A1G1SV92</accession>
<organism evidence="1 2">
    <name type="scientific">Hymenobacter coccineus</name>
    <dbReference type="NCBI Taxonomy" id="1908235"/>
    <lineage>
        <taxon>Bacteria</taxon>
        <taxon>Pseudomonadati</taxon>
        <taxon>Bacteroidota</taxon>
        <taxon>Cytophagia</taxon>
        <taxon>Cytophagales</taxon>
        <taxon>Hymenobacteraceae</taxon>
        <taxon>Hymenobacter</taxon>
    </lineage>
</organism>
<dbReference type="OrthoDB" id="853805at2"/>
<proteinExistence type="predicted"/>
<protein>
    <submittedName>
        <fullName evidence="1">Uncharacterized protein</fullName>
    </submittedName>
</protein>
<dbReference type="RefSeq" id="WP_070746472.1">
    <property type="nucleotide sequence ID" value="NZ_MDZA01000428.1"/>
</dbReference>